<name>A0A7X5HVQ4_9FIRM</name>
<proteinExistence type="predicted"/>
<organism evidence="2 3">
    <name type="scientific">Anaerotalea alkaliphila</name>
    <dbReference type="NCBI Taxonomy" id="2662126"/>
    <lineage>
        <taxon>Bacteria</taxon>
        <taxon>Bacillati</taxon>
        <taxon>Bacillota</taxon>
        <taxon>Clostridia</taxon>
        <taxon>Eubacteriales</taxon>
        <taxon>Anaerotalea</taxon>
    </lineage>
</organism>
<evidence type="ECO:0000313" key="2">
    <source>
        <dbReference type="EMBL" id="NDL67537.1"/>
    </source>
</evidence>
<dbReference type="EMBL" id="JAAEEH010000016">
    <property type="protein sequence ID" value="NDL67537.1"/>
    <property type="molecule type" value="Genomic_DNA"/>
</dbReference>
<dbReference type="Proteomes" id="UP000461585">
    <property type="component" value="Unassembled WGS sequence"/>
</dbReference>
<dbReference type="PROSITE" id="PS51257">
    <property type="entry name" value="PROKAR_LIPOPROTEIN"/>
    <property type="match status" value="1"/>
</dbReference>
<comment type="caution">
    <text evidence="2">The sequence shown here is derived from an EMBL/GenBank/DDBJ whole genome shotgun (WGS) entry which is preliminary data.</text>
</comment>
<reference evidence="2 3" key="1">
    <citation type="submission" date="2020-01" db="EMBL/GenBank/DDBJ databases">
        <title>Anaeroalcalibacter tamaniensis gen. nov., sp. nov., moderately halophilic strictly anaerobic fermenter bacterium from mud volcano of Taman peninsula.</title>
        <authorList>
            <person name="Frolova A."/>
            <person name="Merkel A.Y."/>
            <person name="Slobodkin A.I."/>
        </authorList>
    </citation>
    <scope>NUCLEOTIDE SEQUENCE [LARGE SCALE GENOMIC DNA]</scope>
    <source>
        <strain evidence="2 3">F-3ap</strain>
    </source>
</reference>
<evidence type="ECO:0000313" key="3">
    <source>
        <dbReference type="Proteomes" id="UP000461585"/>
    </source>
</evidence>
<keyword evidence="1" id="KW-1133">Transmembrane helix</keyword>
<keyword evidence="3" id="KW-1185">Reference proteome</keyword>
<dbReference type="AlphaFoldDB" id="A0A7X5HVQ4"/>
<keyword evidence="1" id="KW-0812">Transmembrane</keyword>
<sequence>MTDKTLKLYSIIIAVIVVLTAACNMIYASIQVIPEPLFTAINDEIVYSETYDETLTISYITNNSDTRRLESLSFDGLETVQLVSQTGYFDGGGFSNDTNDNPFNDIVGRYYTLKSGYIELHLTEADIDRLKEKGSVTLGTGTAMMSDGTALPVSLGRITIHTMEHWDECRLREGGGGSNDHFTVDFKTEKPILMTSLDLSTFEQHQDALDMELTVDSDEVYTYDELINRTEPILINRNFQMACTAVDPDLASQWRFNMISMEMTYEKNGESYDSWIYYPFYGTGMDETSVEEYVEFWRTQNEQ</sequence>
<protein>
    <submittedName>
        <fullName evidence="2">Uncharacterized protein</fullName>
    </submittedName>
</protein>
<dbReference type="RefSeq" id="WP_162370266.1">
    <property type="nucleotide sequence ID" value="NZ_JAAEEH010000016.1"/>
</dbReference>
<feature type="transmembrane region" description="Helical" evidence="1">
    <location>
        <begin position="6"/>
        <end position="27"/>
    </location>
</feature>
<evidence type="ECO:0000256" key="1">
    <source>
        <dbReference type="SAM" id="Phobius"/>
    </source>
</evidence>
<gene>
    <name evidence="2" type="ORF">GXN74_07240</name>
</gene>
<accession>A0A7X5HVQ4</accession>
<keyword evidence="1" id="KW-0472">Membrane</keyword>